<dbReference type="PANTHER" id="PTHR47197:SF3">
    <property type="entry name" value="DIHYDRO-HEME D1 DEHYDROGENASE"/>
    <property type="match status" value="1"/>
</dbReference>
<dbReference type="Pfam" id="PF10282">
    <property type="entry name" value="Lactonase"/>
    <property type="match status" value="1"/>
</dbReference>
<reference evidence="7" key="1">
    <citation type="journal article" date="2019" name="Int. J. Syst. Evol. Microbiol.">
        <title>The Global Catalogue of Microorganisms (GCM) 10K type strain sequencing project: providing services to taxonomists for standard genome sequencing and annotation.</title>
        <authorList>
            <consortium name="The Broad Institute Genomics Platform"/>
            <consortium name="The Broad Institute Genome Sequencing Center for Infectious Disease"/>
            <person name="Wu L."/>
            <person name="Ma J."/>
        </authorList>
    </citation>
    <scope>NUCLEOTIDE SEQUENCE [LARGE SCALE GENOMIC DNA]</scope>
    <source>
        <strain evidence="7">NBRC 111980</strain>
    </source>
</reference>
<dbReference type="RefSeq" id="WP_284321223.1">
    <property type="nucleotide sequence ID" value="NZ_BSOB01000018.1"/>
</dbReference>
<name>A0ABQ5XP60_9GAMM</name>
<comment type="caution">
    <text evidence="6">The sequence shown here is derived from an EMBL/GenBank/DDBJ whole genome shotgun (WGS) entry which is preliminary data.</text>
</comment>
<evidence type="ECO:0000256" key="3">
    <source>
        <dbReference type="ARBA" id="ARBA00023004"/>
    </source>
</evidence>
<dbReference type="Gene3D" id="2.130.10.10">
    <property type="entry name" value="YVTN repeat-like/Quinoprotein amine dehydrogenase"/>
    <property type="match status" value="3"/>
</dbReference>
<evidence type="ECO:0000256" key="1">
    <source>
        <dbReference type="ARBA" id="ARBA00022617"/>
    </source>
</evidence>
<evidence type="ECO:0000256" key="2">
    <source>
        <dbReference type="ARBA" id="ARBA00022723"/>
    </source>
</evidence>
<dbReference type="InterPro" id="IPR019405">
    <property type="entry name" value="Lactonase_7-beta_prop"/>
</dbReference>
<dbReference type="InterPro" id="IPR036909">
    <property type="entry name" value="Cyt_c-like_dom_sf"/>
</dbReference>
<sequence>MNNVTVIRTDTQSVVAKIAVGKEPQSVALSPDGRYAYVANAADGTLSVIKVTSQDPNRFAASLDPQSVLTTGAEPRSVVVSPDGRRVFVANSSQDTITWIDAKSNAILGTFDLRSSACNNPDHERHFQPGALAVTEDSRYLLVTRYLSFTSQGGVQRNDMGKEGVVCRLSVDTLSTSGARLSNPVVVRMAPQNSGFLDQKGNVTYAFPNQLQSIVVHGNAAYLPNVAASPSGPLYYQTDTQAFVNAVGNVEGNPSDGGEINLHLGGRVPEQGKQELYFANPDAIAFTTRDDGGYAYVASGGSDILVKLQVQSNGGLAFTVNDTTTRYIDLDNPDSPATSGANAGKNPIGLVINAIGNTAYVLNYVSRNVSVVDLDTDKVVKVIPTADLPTPGSEAEKVLVGAELFFSSRGNFVNPSGIGSSRDRMSEKGRQSCASCHPRGLTDGVIWQFNTGPRKTLAINGTFNPRNMLDQRIIDASAIFDELQDADFNTRNVSGPGPLPAPLPCVVTPGYPTITQSTIDPEHGLVIGQWHDFAEAPCVMTPFSVPNAGRPQPTVMLADSTVEVPALDAMREWQHYGIRTPNRAMTKQELAARGGDPSGGVDDTDIAQGRQMYQRAGCSNCHSSGKWSASTKNFMSPPPASDIETEAASTGANQSQFMFQYLKNINSYSLNAVGSGNAIDGYPAIGGIEIDSAGLKALGYDFNGDGKGSGYSISSILGTYNLQPYYHNGACETLGCVVSDTNHRDAGLSGQMDPIVDEHAKMVLIKFLESVDANTDPF</sequence>
<gene>
    <name evidence="6" type="ORF">GCM10007901_24660</name>
</gene>
<dbReference type="InterPro" id="IPR009056">
    <property type="entry name" value="Cyt_c-like_dom"/>
</dbReference>
<keyword evidence="2 4" id="KW-0479">Metal-binding</keyword>
<evidence type="ECO:0000313" key="7">
    <source>
        <dbReference type="Proteomes" id="UP001156670"/>
    </source>
</evidence>
<dbReference type="SUPFAM" id="SSF46626">
    <property type="entry name" value="Cytochrome c"/>
    <property type="match status" value="1"/>
</dbReference>
<protein>
    <recommendedName>
        <fullName evidence="5">Cytochrome c domain-containing protein</fullName>
    </recommendedName>
</protein>
<dbReference type="InterPro" id="IPR011045">
    <property type="entry name" value="N2O_reductase_N"/>
</dbReference>
<dbReference type="SUPFAM" id="SSF50974">
    <property type="entry name" value="Nitrous oxide reductase, N-terminal domain"/>
    <property type="match status" value="1"/>
</dbReference>
<dbReference type="InterPro" id="IPR015943">
    <property type="entry name" value="WD40/YVTN_repeat-like_dom_sf"/>
</dbReference>
<feature type="domain" description="Cytochrome c" evidence="5">
    <location>
        <begin position="604"/>
        <end position="705"/>
    </location>
</feature>
<organism evidence="6 7">
    <name type="scientific">Dyella acidisoli</name>
    <dbReference type="NCBI Taxonomy" id="1867834"/>
    <lineage>
        <taxon>Bacteria</taxon>
        <taxon>Pseudomonadati</taxon>
        <taxon>Pseudomonadota</taxon>
        <taxon>Gammaproteobacteria</taxon>
        <taxon>Lysobacterales</taxon>
        <taxon>Rhodanobacteraceae</taxon>
        <taxon>Dyella</taxon>
    </lineage>
</organism>
<keyword evidence="3 4" id="KW-0408">Iron</keyword>
<evidence type="ECO:0000313" key="6">
    <source>
        <dbReference type="EMBL" id="GLQ93515.1"/>
    </source>
</evidence>
<keyword evidence="7" id="KW-1185">Reference proteome</keyword>
<dbReference type="PANTHER" id="PTHR47197">
    <property type="entry name" value="PROTEIN NIRF"/>
    <property type="match status" value="1"/>
</dbReference>
<evidence type="ECO:0000259" key="5">
    <source>
        <dbReference type="PROSITE" id="PS51007"/>
    </source>
</evidence>
<keyword evidence="1 4" id="KW-0349">Heme</keyword>
<dbReference type="Gene3D" id="1.10.760.10">
    <property type="entry name" value="Cytochrome c-like domain"/>
    <property type="match status" value="2"/>
</dbReference>
<dbReference type="Proteomes" id="UP001156670">
    <property type="component" value="Unassembled WGS sequence"/>
</dbReference>
<dbReference type="InterPro" id="IPR051200">
    <property type="entry name" value="Host-pathogen_enzymatic-act"/>
</dbReference>
<dbReference type="EMBL" id="BSOB01000018">
    <property type="protein sequence ID" value="GLQ93515.1"/>
    <property type="molecule type" value="Genomic_DNA"/>
</dbReference>
<proteinExistence type="predicted"/>
<dbReference type="PROSITE" id="PS51007">
    <property type="entry name" value="CYTC"/>
    <property type="match status" value="1"/>
</dbReference>
<accession>A0ABQ5XP60</accession>
<evidence type="ECO:0000256" key="4">
    <source>
        <dbReference type="PROSITE-ProRule" id="PRU00433"/>
    </source>
</evidence>